<protein>
    <recommendedName>
        <fullName evidence="6">RanBP2-type domain-containing protein</fullName>
    </recommendedName>
</protein>
<evidence type="ECO:0000256" key="4">
    <source>
        <dbReference type="PROSITE-ProRule" id="PRU00322"/>
    </source>
</evidence>
<evidence type="ECO:0000256" key="1">
    <source>
        <dbReference type="ARBA" id="ARBA00022723"/>
    </source>
</evidence>
<reference evidence="8" key="1">
    <citation type="journal article" date="2014" name="Nucleic Acids Res.">
        <title>The evolutionary dynamics of variant antigen genes in Babesia reveal a history of genomic innovation underlying host-parasite interaction.</title>
        <authorList>
            <person name="Jackson A.P."/>
            <person name="Otto T.D."/>
            <person name="Darby A."/>
            <person name="Ramaprasad A."/>
            <person name="Xia D."/>
            <person name="Echaide I.E."/>
            <person name="Farber M."/>
            <person name="Gahlot S."/>
            <person name="Gamble J."/>
            <person name="Gupta D."/>
            <person name="Gupta Y."/>
            <person name="Jackson L."/>
            <person name="Malandrin L."/>
            <person name="Malas T.B."/>
            <person name="Moussa E."/>
            <person name="Nair M."/>
            <person name="Reid A.J."/>
            <person name="Sanders M."/>
            <person name="Sharma J."/>
            <person name="Tracey A."/>
            <person name="Quail M.A."/>
            <person name="Weir W."/>
            <person name="Wastling J.M."/>
            <person name="Hall N."/>
            <person name="Willadsen P."/>
            <person name="Lingelbach K."/>
            <person name="Shiels B."/>
            <person name="Tait A."/>
            <person name="Berriman M."/>
            <person name="Allred D.R."/>
            <person name="Pain A."/>
        </authorList>
    </citation>
    <scope>NUCLEOTIDE SEQUENCE [LARGE SCALE GENOMIC DNA]</scope>
    <source>
        <strain evidence="8">Bond</strain>
    </source>
</reference>
<dbReference type="KEGG" id="bbig:BBBOND_0303170"/>
<feature type="domain" description="RanBP2-type" evidence="6">
    <location>
        <begin position="189"/>
        <end position="218"/>
    </location>
</feature>
<accession>A0A061D799</accession>
<dbReference type="InterPro" id="IPR001876">
    <property type="entry name" value="Znf_RanBP2"/>
</dbReference>
<dbReference type="AlphaFoldDB" id="A0A061D799"/>
<dbReference type="RefSeq" id="XP_012768599.1">
    <property type="nucleotide sequence ID" value="XM_012913145.1"/>
</dbReference>
<dbReference type="PROSITE" id="PS01358">
    <property type="entry name" value="ZF_RANBP2_1"/>
    <property type="match status" value="1"/>
</dbReference>
<keyword evidence="1" id="KW-0479">Metal-binding</keyword>
<organism evidence="7 8">
    <name type="scientific">Babesia bigemina</name>
    <dbReference type="NCBI Taxonomy" id="5866"/>
    <lineage>
        <taxon>Eukaryota</taxon>
        <taxon>Sar</taxon>
        <taxon>Alveolata</taxon>
        <taxon>Apicomplexa</taxon>
        <taxon>Aconoidasida</taxon>
        <taxon>Piroplasmida</taxon>
        <taxon>Babesiidae</taxon>
        <taxon>Babesia</taxon>
    </lineage>
</organism>
<dbReference type="GeneID" id="24564954"/>
<evidence type="ECO:0000259" key="6">
    <source>
        <dbReference type="PROSITE" id="PS50199"/>
    </source>
</evidence>
<feature type="region of interest" description="Disordered" evidence="5">
    <location>
        <begin position="39"/>
        <end position="91"/>
    </location>
</feature>
<proteinExistence type="predicted"/>
<evidence type="ECO:0000313" key="7">
    <source>
        <dbReference type="EMBL" id="CDR96413.1"/>
    </source>
</evidence>
<evidence type="ECO:0000256" key="2">
    <source>
        <dbReference type="ARBA" id="ARBA00022771"/>
    </source>
</evidence>
<keyword evidence="2 4" id="KW-0863">Zinc-finger</keyword>
<dbReference type="GO" id="GO:0008270">
    <property type="term" value="F:zinc ion binding"/>
    <property type="evidence" value="ECO:0007669"/>
    <property type="project" value="UniProtKB-KW"/>
</dbReference>
<keyword evidence="8" id="KW-1185">Reference proteome</keyword>
<evidence type="ECO:0000256" key="5">
    <source>
        <dbReference type="SAM" id="MobiDB-lite"/>
    </source>
</evidence>
<dbReference type="Proteomes" id="UP000033188">
    <property type="component" value="Chromosome 3"/>
</dbReference>
<gene>
    <name evidence="7" type="ORF">BBBOND_0303170</name>
</gene>
<name>A0A061D799_BABBI</name>
<evidence type="ECO:0000256" key="3">
    <source>
        <dbReference type="ARBA" id="ARBA00022833"/>
    </source>
</evidence>
<dbReference type="OrthoDB" id="366136at2759"/>
<sequence>MIGRFRGIPVTIDGRKGRVDTEGSATEIRALIRNTRAPKCVDEEKAGARRGNARERSGHRSRGSARERHDSDRRRVNPEKTAKTDVYNAIGERQNTDAQEAALRPGPAQHAADTTAMLQHALGERTDINVAALSNEFKELNYSKAYGIDITGFVGMQPEILNVNVPTEAKPVSRQQRRQFRKEEIRNHPDRFWKCNKCEFMNYLSNYQCDGCQQLRNANR</sequence>
<dbReference type="EMBL" id="LK391709">
    <property type="protein sequence ID" value="CDR96413.1"/>
    <property type="molecule type" value="Genomic_DNA"/>
</dbReference>
<keyword evidence="3" id="KW-0862">Zinc</keyword>
<evidence type="ECO:0000313" key="8">
    <source>
        <dbReference type="Proteomes" id="UP000033188"/>
    </source>
</evidence>
<feature type="compositionally biased region" description="Basic and acidic residues" evidence="5">
    <location>
        <begin position="39"/>
        <end position="83"/>
    </location>
</feature>
<dbReference type="PROSITE" id="PS50199">
    <property type="entry name" value="ZF_RANBP2_2"/>
    <property type="match status" value="1"/>
</dbReference>
<dbReference type="VEuPathDB" id="PiroplasmaDB:BBBOND_0303170"/>